<dbReference type="Pfam" id="PF13362">
    <property type="entry name" value="Toprim_3"/>
    <property type="match status" value="1"/>
</dbReference>
<dbReference type="EMBL" id="PDOC01000010">
    <property type="protein sequence ID" value="PIL43861.1"/>
    <property type="molecule type" value="Genomic_DNA"/>
</dbReference>
<dbReference type="InterPro" id="IPR006171">
    <property type="entry name" value="TOPRIM_dom"/>
</dbReference>
<keyword evidence="4" id="KW-1185">Reference proteome</keyword>
<evidence type="ECO:0000313" key="3">
    <source>
        <dbReference type="EMBL" id="PIL43861.1"/>
    </source>
</evidence>
<dbReference type="GO" id="GO:0016817">
    <property type="term" value="F:hydrolase activity, acting on acid anhydrides"/>
    <property type="evidence" value="ECO:0007669"/>
    <property type="project" value="InterPro"/>
</dbReference>
<proteinExistence type="predicted"/>
<name>A0A2G8TCT2_9BURK</name>
<organism evidence="3 4">
    <name type="scientific">Massilia eurypsychrophila</name>
    <dbReference type="NCBI Taxonomy" id="1485217"/>
    <lineage>
        <taxon>Bacteria</taxon>
        <taxon>Pseudomonadati</taxon>
        <taxon>Pseudomonadota</taxon>
        <taxon>Betaproteobacteria</taxon>
        <taxon>Burkholderiales</taxon>
        <taxon>Oxalobacteraceae</taxon>
        <taxon>Telluria group</taxon>
        <taxon>Massilia</taxon>
    </lineage>
</organism>
<evidence type="ECO:0000259" key="2">
    <source>
        <dbReference type="Pfam" id="PF13362"/>
    </source>
</evidence>
<dbReference type="RefSeq" id="WP_099789961.1">
    <property type="nucleotide sequence ID" value="NZ_JBHLYV010000012.1"/>
</dbReference>
<dbReference type="Proteomes" id="UP000230390">
    <property type="component" value="Unassembled WGS sequence"/>
</dbReference>
<accession>A0A2G8TCT2</accession>
<dbReference type="Pfam" id="PF08707">
    <property type="entry name" value="PriCT_2"/>
    <property type="match status" value="1"/>
</dbReference>
<reference evidence="3 4" key="1">
    <citation type="submission" date="2017-10" db="EMBL/GenBank/DDBJ databases">
        <title>Massilia psychrophilum sp. nov., a novel purple-pigmented bacterium isolated from Tianshan glacier, Xinjiang Municipality, China.</title>
        <authorList>
            <person name="Wang H."/>
        </authorList>
    </citation>
    <scope>NUCLEOTIDE SEQUENCE [LARGE SCALE GENOMIC DNA]</scope>
    <source>
        <strain evidence="3 4">JCM 30074</strain>
    </source>
</reference>
<comment type="caution">
    <text evidence="3">The sequence shown here is derived from an EMBL/GenBank/DDBJ whole genome shotgun (WGS) entry which is preliminary data.</text>
</comment>
<dbReference type="AlphaFoldDB" id="A0A2G8TCT2"/>
<protein>
    <submittedName>
        <fullName evidence="3">Uncharacterized protein</fullName>
    </submittedName>
</protein>
<evidence type="ECO:0000313" key="4">
    <source>
        <dbReference type="Proteomes" id="UP000230390"/>
    </source>
</evidence>
<evidence type="ECO:0000259" key="1">
    <source>
        <dbReference type="Pfam" id="PF08707"/>
    </source>
</evidence>
<sequence>MSLDRATSALSFVPPHDRDLWIRMGMAIKSEFAEDGFDAWDVWSQGAESYDARSAKSVWRSISAAGKVGLGTLFHEAAANGWRDNGEHRGPLTDQEQAEKRRARAARDAATIAEEARKQRAYRAAADASQKVIEQCELKTHFYLNSKGLPSVVALVNESTLIVPMRNLETNQVQGMQTIDWIPGERRWEKKMASGMRAKGAVLRLGNQRAQETFLVEGYATGLSIELALRRLRLNASVLVCFSDSNLVHVATMVKGRAFVFADNDLSLAGEKAAKKTGLPYCMSDVVGEDANDLHQRAGMVALCKLTIDVRRKGSQ</sequence>
<gene>
    <name evidence="3" type="ORF">CR105_16035</name>
</gene>
<feature type="domain" description="Primase C-terminal 2" evidence="1">
    <location>
        <begin position="7"/>
        <end position="77"/>
    </location>
</feature>
<dbReference type="InterPro" id="IPR014819">
    <property type="entry name" value="PriCT_2"/>
</dbReference>
<dbReference type="OrthoDB" id="784829at2"/>
<feature type="domain" description="Toprim" evidence="2">
    <location>
        <begin position="214"/>
        <end position="298"/>
    </location>
</feature>